<organism evidence="1 2">
    <name type="scientific">Petromyces alliaceus</name>
    <name type="common">Aspergillus alliaceus</name>
    <dbReference type="NCBI Taxonomy" id="209559"/>
    <lineage>
        <taxon>Eukaryota</taxon>
        <taxon>Fungi</taxon>
        <taxon>Dikarya</taxon>
        <taxon>Ascomycota</taxon>
        <taxon>Pezizomycotina</taxon>
        <taxon>Eurotiomycetes</taxon>
        <taxon>Eurotiomycetidae</taxon>
        <taxon>Eurotiales</taxon>
        <taxon>Aspergillaceae</taxon>
        <taxon>Aspergillus</taxon>
        <taxon>Aspergillus subgen. Circumdati</taxon>
    </lineage>
</organism>
<gene>
    <name evidence="1" type="ORF">ETB97_003292</name>
</gene>
<protein>
    <submittedName>
        <fullName evidence="1">Uncharacterized protein</fullName>
    </submittedName>
</protein>
<accession>A0A8H5ZZF9</accession>
<dbReference type="InterPro" id="IPR053178">
    <property type="entry name" value="Osmoadaptation_assoc"/>
</dbReference>
<evidence type="ECO:0000313" key="1">
    <source>
        <dbReference type="EMBL" id="KAF5859106.1"/>
    </source>
</evidence>
<dbReference type="EMBL" id="SPNV01000178">
    <property type="protein sequence ID" value="KAF5859106.1"/>
    <property type="molecule type" value="Genomic_DNA"/>
</dbReference>
<dbReference type="PANTHER" id="PTHR38111">
    <property type="entry name" value="ZN(2)-C6 FUNGAL-TYPE DOMAIN-CONTAINING PROTEIN-RELATED"/>
    <property type="match status" value="1"/>
</dbReference>
<dbReference type="Proteomes" id="UP000541154">
    <property type="component" value="Unassembled WGS sequence"/>
</dbReference>
<proteinExistence type="predicted"/>
<dbReference type="AlphaFoldDB" id="A0A8H5ZZF9"/>
<reference evidence="1 2" key="1">
    <citation type="submission" date="2019-04" db="EMBL/GenBank/DDBJ databases">
        <title>Aspergillus burnettii sp. nov., novel species from soil in southeast Queensland.</title>
        <authorList>
            <person name="Gilchrist C.L.M."/>
            <person name="Pitt J.I."/>
            <person name="Lange L."/>
            <person name="Lacey H.J."/>
            <person name="Vuong D."/>
            <person name="Midgley D.J."/>
            <person name="Greenfield P."/>
            <person name="Bradbury M."/>
            <person name="Lacey E."/>
            <person name="Busk P.K."/>
            <person name="Pilgaard B."/>
            <person name="Chooi Y.H."/>
            <person name="Piggott A.M."/>
        </authorList>
    </citation>
    <scope>NUCLEOTIDE SEQUENCE [LARGE SCALE GENOMIC DNA]</scope>
    <source>
        <strain evidence="1 2">FRR 5400</strain>
    </source>
</reference>
<sequence length="329" mass="37783">MRSLRSVEIQKALPEPDVEQWAKWLATNIPTGVPRLYAQLEAAFRTSCLVPVTVGIEIWTTLRADDKALNVITPVNSSNTVTFAILRRRRTLLATEEWLAIPWVNDKRPKDILQQLLDIASGVPSFLAELDYIMSMVNENCLSPLEMRTQQEKLNARADKTFRQLDAWKESVASAYPPGSISKSPAPYKDDFPIFQCYNPKTEVEFATHYEYPNVILAHTMCYYWALLLVISEPTPIPLHSLKPCERYTIACNICRSIRYFIYAAPKNLIYRLLFPLLIAHSVFVPGSVEMEFLRDVSNYIERHFRTAIFTSMMGSLSDVDYRELSKLF</sequence>
<dbReference type="PANTHER" id="PTHR38111:SF2">
    <property type="entry name" value="FINGER DOMAIN PROTEIN, PUTATIVE (AFU_ORTHOLOGUE AFUA_1G01560)-RELATED"/>
    <property type="match status" value="1"/>
</dbReference>
<evidence type="ECO:0000313" key="2">
    <source>
        <dbReference type="Proteomes" id="UP000541154"/>
    </source>
</evidence>
<comment type="caution">
    <text evidence="1">The sequence shown here is derived from an EMBL/GenBank/DDBJ whole genome shotgun (WGS) entry which is preliminary data.</text>
</comment>
<name>A0A8H5ZZF9_PETAA</name>
<keyword evidence="2" id="KW-1185">Reference proteome</keyword>